<comment type="caution">
    <text evidence="5">The sequence shown here is derived from an EMBL/GenBank/DDBJ whole genome shotgun (WGS) entry which is preliminary data.</text>
</comment>
<dbReference type="SUPFAM" id="SSF48371">
    <property type="entry name" value="ARM repeat"/>
    <property type="match status" value="1"/>
</dbReference>
<evidence type="ECO:0000256" key="4">
    <source>
        <dbReference type="ARBA" id="ARBA00023306"/>
    </source>
</evidence>
<name>A0AAN6D0F9_9ASCO</name>
<evidence type="ECO:0000313" key="8">
    <source>
        <dbReference type="Proteomes" id="UP000738402"/>
    </source>
</evidence>
<dbReference type="Proteomes" id="UP000738402">
    <property type="component" value="Unassembled WGS sequence"/>
</dbReference>
<dbReference type="InterPro" id="IPR037679">
    <property type="entry name" value="Apc5"/>
</dbReference>
<evidence type="ECO:0000256" key="2">
    <source>
        <dbReference type="ARBA" id="ARBA00022776"/>
    </source>
</evidence>
<sequence>MEGFEDGLVLTPILATSKIPILALIIGYCYKDLPPSTVPPILSTLVQLIEHNDLRESQTELISLYFPSLKEILKLIEDAVTSFAKEMNTQTPTEVANDVKAVQKYLLNSLWSITSLDMFHDFVSGVNRLLVDYENTPKNESVDKGTQPEKLLTSSSFLGRFVYNIAIAFEVLVFDDTVELWNTFLKYREETKELWSNLNGHEVRQSHHDEPQTQWQRQVLRNSGLLDARVDGSRQQVISQIDLAQMLEQQVQIMQKYSPPPPQELETKRL</sequence>
<dbReference type="GO" id="GO:0045842">
    <property type="term" value="P:positive regulation of mitotic metaphase/anaphase transition"/>
    <property type="evidence" value="ECO:0007669"/>
    <property type="project" value="TreeGrafter"/>
</dbReference>
<accession>A0AAN6D0F9</accession>
<evidence type="ECO:0000313" key="7">
    <source>
        <dbReference type="Proteomes" id="UP000697297"/>
    </source>
</evidence>
<keyword evidence="1" id="KW-0132">Cell division</keyword>
<dbReference type="EMBL" id="JAHLUH010000024">
    <property type="protein sequence ID" value="KAG7723778.1"/>
    <property type="molecule type" value="Genomic_DNA"/>
</dbReference>
<keyword evidence="2" id="KW-0498">Mitosis</keyword>
<evidence type="ECO:0000256" key="3">
    <source>
        <dbReference type="ARBA" id="ARBA00022786"/>
    </source>
</evidence>
<dbReference type="GO" id="GO:0070979">
    <property type="term" value="P:protein K11-linked ubiquitination"/>
    <property type="evidence" value="ECO:0007669"/>
    <property type="project" value="TreeGrafter"/>
</dbReference>
<protein>
    <submittedName>
        <fullName evidence="5">Uncharacterized protein</fullName>
    </submittedName>
</protein>
<gene>
    <name evidence="5" type="ORF">KL933_005351</name>
    <name evidence="6" type="ORF">KL946_005357</name>
</gene>
<dbReference type="EMBL" id="JAHLUN010000023">
    <property type="protein sequence ID" value="KAG7761647.1"/>
    <property type="molecule type" value="Genomic_DNA"/>
</dbReference>
<dbReference type="PANTHER" id="PTHR12830">
    <property type="entry name" value="ANAPHASE-PROMOTING COMPLEX SUBUNIT 5"/>
    <property type="match status" value="1"/>
</dbReference>
<dbReference type="Proteomes" id="UP000697297">
    <property type="component" value="Unassembled WGS sequence"/>
</dbReference>
<organism evidence="5 8">
    <name type="scientific">Ogataea haglerorum</name>
    <dbReference type="NCBI Taxonomy" id="1937702"/>
    <lineage>
        <taxon>Eukaryota</taxon>
        <taxon>Fungi</taxon>
        <taxon>Dikarya</taxon>
        <taxon>Ascomycota</taxon>
        <taxon>Saccharomycotina</taxon>
        <taxon>Pichiomycetes</taxon>
        <taxon>Pichiales</taxon>
        <taxon>Pichiaceae</taxon>
        <taxon>Ogataea</taxon>
    </lineage>
</organism>
<dbReference type="GO" id="GO:0031145">
    <property type="term" value="P:anaphase-promoting complex-dependent catabolic process"/>
    <property type="evidence" value="ECO:0007669"/>
    <property type="project" value="TreeGrafter"/>
</dbReference>
<evidence type="ECO:0000313" key="5">
    <source>
        <dbReference type="EMBL" id="KAG7723778.1"/>
    </source>
</evidence>
<proteinExistence type="predicted"/>
<dbReference type="GO" id="GO:0051301">
    <property type="term" value="P:cell division"/>
    <property type="evidence" value="ECO:0007669"/>
    <property type="project" value="UniProtKB-KW"/>
</dbReference>
<dbReference type="GO" id="GO:0005680">
    <property type="term" value="C:anaphase-promoting complex"/>
    <property type="evidence" value="ECO:0007669"/>
    <property type="project" value="InterPro"/>
</dbReference>
<evidence type="ECO:0000313" key="6">
    <source>
        <dbReference type="EMBL" id="KAG7761647.1"/>
    </source>
</evidence>
<dbReference type="PANTHER" id="PTHR12830:SF9">
    <property type="entry name" value="ANAPHASE-PROMOTING COMPLEX SUBUNIT 5"/>
    <property type="match status" value="1"/>
</dbReference>
<evidence type="ECO:0000256" key="1">
    <source>
        <dbReference type="ARBA" id="ARBA00022618"/>
    </source>
</evidence>
<dbReference type="InterPro" id="IPR016024">
    <property type="entry name" value="ARM-type_fold"/>
</dbReference>
<keyword evidence="4" id="KW-0131">Cell cycle</keyword>
<keyword evidence="7" id="KW-1185">Reference proteome</keyword>
<keyword evidence="3" id="KW-0833">Ubl conjugation pathway</keyword>
<dbReference type="AlphaFoldDB" id="A0AAN6D0F9"/>
<reference evidence="5 7" key="1">
    <citation type="journal article" date="2021" name="G3 (Bethesda)">
        <title>Genomic diversity, chromosomal rearrangements, and interspecies hybridization in the ogataea polymorpha species complex.</title>
        <authorList>
            <person name="Hanson S.J."/>
            <person name="Cinneide E.O."/>
            <person name="Salzberg L.I."/>
            <person name="Wolfe K.H."/>
            <person name="McGowan J."/>
            <person name="Fitzpatrick D.A."/>
            <person name="Matlin K."/>
        </authorList>
    </citation>
    <scope>NUCLEOTIDE SEQUENCE</scope>
    <source>
        <strain evidence="6">81-436-3</strain>
        <strain evidence="5">83-405-1</strain>
    </source>
</reference>